<dbReference type="Proteomes" id="UP000000768">
    <property type="component" value="Chromosome 3"/>
</dbReference>
<feature type="compositionally biased region" description="Pro residues" evidence="1">
    <location>
        <begin position="114"/>
        <end position="124"/>
    </location>
</feature>
<reference evidence="3 4" key="1">
    <citation type="journal article" date="2009" name="Nature">
        <title>The Sorghum bicolor genome and the diversification of grasses.</title>
        <authorList>
            <person name="Paterson A.H."/>
            <person name="Bowers J.E."/>
            <person name="Bruggmann R."/>
            <person name="Dubchak I."/>
            <person name="Grimwood J."/>
            <person name="Gundlach H."/>
            <person name="Haberer G."/>
            <person name="Hellsten U."/>
            <person name="Mitros T."/>
            <person name="Poliakov A."/>
            <person name="Schmutz J."/>
            <person name="Spannagl M."/>
            <person name="Tang H."/>
            <person name="Wang X."/>
            <person name="Wicker T."/>
            <person name="Bharti A.K."/>
            <person name="Chapman J."/>
            <person name="Feltus F.A."/>
            <person name="Gowik U."/>
            <person name="Grigoriev I.V."/>
            <person name="Lyons E."/>
            <person name="Maher C.A."/>
            <person name="Martis M."/>
            <person name="Narechania A."/>
            <person name="Otillar R.P."/>
            <person name="Penning B.W."/>
            <person name="Salamov A.A."/>
            <person name="Wang Y."/>
            <person name="Zhang L."/>
            <person name="Carpita N.C."/>
            <person name="Freeling M."/>
            <person name="Gingle A.R."/>
            <person name="Hash C.T."/>
            <person name="Keller B."/>
            <person name="Klein P."/>
            <person name="Kresovich S."/>
            <person name="McCann M.C."/>
            <person name="Ming R."/>
            <person name="Peterson D.G."/>
            <person name="Mehboob-ur-Rahman"/>
            <person name="Ware D."/>
            <person name="Westhoff P."/>
            <person name="Mayer K.F."/>
            <person name="Messing J."/>
            <person name="Rokhsar D.S."/>
        </authorList>
    </citation>
    <scope>NUCLEOTIDE SEQUENCE [LARGE SCALE GENOMIC DNA]</scope>
    <source>
        <strain evidence="4">cv. BTx623</strain>
    </source>
</reference>
<feature type="chain" id="PRO_5002959329" evidence="2">
    <location>
        <begin position="30"/>
        <end position="185"/>
    </location>
</feature>
<evidence type="ECO:0000256" key="1">
    <source>
        <dbReference type="SAM" id="MobiDB-lite"/>
    </source>
</evidence>
<protein>
    <submittedName>
        <fullName evidence="3">Uncharacterized protein</fullName>
    </submittedName>
</protein>
<feature type="region of interest" description="Disordered" evidence="1">
    <location>
        <begin position="47"/>
        <end position="135"/>
    </location>
</feature>
<dbReference type="OMA" id="TQVMVDY"/>
<dbReference type="HOGENOM" id="CLU_1498592_0_0_1"/>
<dbReference type="InParanoid" id="C5XHJ2"/>
<feature type="compositionally biased region" description="Low complexity" evidence="1">
    <location>
        <begin position="91"/>
        <end position="104"/>
    </location>
</feature>
<dbReference type="AlphaFoldDB" id="C5XHJ2"/>
<reference evidence="4" key="2">
    <citation type="journal article" date="2018" name="Plant J.">
        <title>The Sorghum bicolor reference genome: improved assembly, gene annotations, a transcriptome atlas, and signatures of genome organization.</title>
        <authorList>
            <person name="McCormick R.F."/>
            <person name="Truong S.K."/>
            <person name="Sreedasyam A."/>
            <person name="Jenkins J."/>
            <person name="Shu S."/>
            <person name="Sims D."/>
            <person name="Kennedy M."/>
            <person name="Amirebrahimi M."/>
            <person name="Weers B.D."/>
            <person name="McKinley B."/>
            <person name="Mattison A."/>
            <person name="Morishige D.T."/>
            <person name="Grimwood J."/>
            <person name="Schmutz J."/>
            <person name="Mullet J.E."/>
        </authorList>
    </citation>
    <scope>NUCLEOTIDE SEQUENCE [LARGE SCALE GENOMIC DNA]</scope>
    <source>
        <strain evidence="4">cv. BTx623</strain>
    </source>
</reference>
<gene>
    <name evidence="3" type="ORF">SORBI_3003G268600</name>
</gene>
<evidence type="ECO:0000256" key="2">
    <source>
        <dbReference type="SAM" id="SignalP"/>
    </source>
</evidence>
<organism evidence="3 4">
    <name type="scientific">Sorghum bicolor</name>
    <name type="common">Sorghum</name>
    <name type="synonym">Sorghum vulgare</name>
    <dbReference type="NCBI Taxonomy" id="4558"/>
    <lineage>
        <taxon>Eukaryota</taxon>
        <taxon>Viridiplantae</taxon>
        <taxon>Streptophyta</taxon>
        <taxon>Embryophyta</taxon>
        <taxon>Tracheophyta</taxon>
        <taxon>Spermatophyta</taxon>
        <taxon>Magnoliopsida</taxon>
        <taxon>Liliopsida</taxon>
        <taxon>Poales</taxon>
        <taxon>Poaceae</taxon>
        <taxon>PACMAD clade</taxon>
        <taxon>Panicoideae</taxon>
        <taxon>Andropogonodae</taxon>
        <taxon>Andropogoneae</taxon>
        <taxon>Sorghinae</taxon>
        <taxon>Sorghum</taxon>
    </lineage>
</organism>
<proteinExistence type="predicted"/>
<name>C5XHJ2_SORBI</name>
<dbReference type="ExpressionAtlas" id="C5XHJ2">
    <property type="expression patterns" value="baseline and differential"/>
</dbReference>
<evidence type="ECO:0000313" key="4">
    <source>
        <dbReference type="Proteomes" id="UP000000768"/>
    </source>
</evidence>
<dbReference type="Gramene" id="EES03484">
    <property type="protein sequence ID" value="EES03484"/>
    <property type="gene ID" value="SORBI_3003G268600"/>
</dbReference>
<keyword evidence="4" id="KW-1185">Reference proteome</keyword>
<feature type="signal peptide" evidence="2">
    <location>
        <begin position="1"/>
        <end position="29"/>
    </location>
</feature>
<keyword evidence="2" id="KW-0732">Signal</keyword>
<accession>C5XHJ2</accession>
<dbReference type="KEGG" id="sbi:8057561"/>
<evidence type="ECO:0000313" key="3">
    <source>
        <dbReference type="EMBL" id="EES03484.1"/>
    </source>
</evidence>
<dbReference type="EMBL" id="CM000762">
    <property type="protein sequence ID" value="EES03484.1"/>
    <property type="molecule type" value="Genomic_DNA"/>
</dbReference>
<sequence>MTISLLSFNSKLIVLLLLVAISMPLLEEARPLGTRCSYHHDDLGSSVLPLPQTAKGSTSDSDDAPTLLGNSGDASPSSPPDDALHRLSRRPSLSGGAGPLSASGPGVGGTRRPSAPPPPRGPKPPHWRSSAKGGPRHRPLVVLVHVSDVLQRVLDWLLLLLGSSSGAVHISDVVRGVQSNQMQSC</sequence>